<comment type="function">
    <text evidence="5">Acts as a protein folding chaperone for elongation factor 1-alpha.</text>
</comment>
<dbReference type="GO" id="GO:0008270">
    <property type="term" value="F:zinc ion binding"/>
    <property type="evidence" value="ECO:0007669"/>
    <property type="project" value="UniProtKB-KW"/>
</dbReference>
<organism evidence="7 8">
    <name type="scientific">Hanseniaspora valbyensis NRRL Y-1626</name>
    <dbReference type="NCBI Taxonomy" id="766949"/>
    <lineage>
        <taxon>Eukaryota</taxon>
        <taxon>Fungi</taxon>
        <taxon>Dikarya</taxon>
        <taxon>Ascomycota</taxon>
        <taxon>Saccharomycotina</taxon>
        <taxon>Saccharomycetes</taxon>
        <taxon>Saccharomycodales</taxon>
        <taxon>Saccharomycodaceae</taxon>
        <taxon>Hanseniaspora</taxon>
    </lineage>
</organism>
<feature type="domain" description="Zinc finger ZPR1-type" evidence="6">
    <location>
        <begin position="346"/>
        <end position="515"/>
    </location>
</feature>
<dbReference type="OrthoDB" id="308464at2759"/>
<evidence type="ECO:0000256" key="5">
    <source>
        <dbReference type="ARBA" id="ARBA00054139"/>
    </source>
</evidence>
<gene>
    <name evidence="7" type="ORF">HANVADRAFT_4258</name>
</gene>
<dbReference type="Proteomes" id="UP000092321">
    <property type="component" value="Unassembled WGS sequence"/>
</dbReference>
<evidence type="ECO:0000259" key="6">
    <source>
        <dbReference type="SMART" id="SM00709"/>
    </source>
</evidence>
<name>A0A1B7T880_9ASCO</name>
<evidence type="ECO:0000256" key="4">
    <source>
        <dbReference type="ARBA" id="ARBA00022833"/>
    </source>
</evidence>
<evidence type="ECO:0000313" key="7">
    <source>
        <dbReference type="EMBL" id="OBA24927.1"/>
    </source>
</evidence>
<dbReference type="SMART" id="SM00709">
    <property type="entry name" value="Zpr1"/>
    <property type="match status" value="2"/>
</dbReference>
<dbReference type="FunFam" id="2.20.25.420:FF:000002">
    <property type="entry name" value="Zinc finger protein ZPR1"/>
    <property type="match status" value="1"/>
</dbReference>
<sequence>MSEHEKKDEFFKPVGELVEETAGSKVPNNIQQDPNNPNVLYYSEPKDGETPVTTIDSLCMQCHNPHGKTNLLMTTIPHFKKIIIMSFECDKCGFKNNEIQTGNDLQVKGVLFNMDINKLLNNGDNYTKDLADFMNRQIVKSDYGVVSFQFIPLDQDKNEIVQFEIPKGKAQLSTVEGLMMDTILDLQALQHLRKYQNVEAYEKINELIHCAYSLISKNNNGKLEEIVDGQEQKIHESIEFDSEKVKKYSESINEIKVTIRDPSGNSFLEFKPFEEGSLISYNKKEFFRDDEDNFHIGLITKDQLEEKKVLNQVVDKYLPKIDEKSKDAASDKLVDEFVNDIETFVDSCPSCLDKHCITNMKPLNIPHFKQVLIMSTKCDKCGYKSNEVKTGGGISQYGKKTILTITEETIEEDLKRDLLKSETCKLFIPQIHLDIQEGTLGGRFTTLEGILKQVYDELYERIFQESYDSMEQETRDNWLSFFGNLSNVMSGKLPVGQDKIEVILIDPLANSYLQNIYAPDEDPNIVYKSFKRTKSENEDLGILELLRQEGLSEGEDEEVEVN</sequence>
<dbReference type="AlphaFoldDB" id="A0A1B7T880"/>
<dbReference type="Gene3D" id="2.60.120.1040">
    <property type="entry name" value="ZPR1, A/B domain"/>
    <property type="match status" value="2"/>
</dbReference>
<protein>
    <submittedName>
        <fullName evidence="7">Zf-ZPR1-domain-containing protein</fullName>
    </submittedName>
</protein>
<dbReference type="InterPro" id="IPR042451">
    <property type="entry name" value="ZPR1_A/B_dom"/>
</dbReference>
<feature type="domain" description="Zinc finger ZPR1-type" evidence="6">
    <location>
        <begin position="57"/>
        <end position="270"/>
    </location>
</feature>
<dbReference type="Pfam" id="PF03367">
    <property type="entry name" value="Zn_ribbon_ZPR1"/>
    <property type="match status" value="2"/>
</dbReference>
<dbReference type="InterPro" id="IPR056180">
    <property type="entry name" value="ZPR1_jr_dom"/>
</dbReference>
<dbReference type="InterPro" id="IPR042452">
    <property type="entry name" value="ZPR1_Znf1/2"/>
</dbReference>
<dbReference type="Gene3D" id="2.20.25.420">
    <property type="entry name" value="ZPR1, zinc finger domain"/>
    <property type="match status" value="2"/>
</dbReference>
<accession>A0A1B7T880</accession>
<reference evidence="8" key="1">
    <citation type="journal article" date="2016" name="Proc. Natl. Acad. Sci. U.S.A.">
        <title>Comparative genomics of biotechnologically important yeasts.</title>
        <authorList>
            <person name="Riley R."/>
            <person name="Haridas S."/>
            <person name="Wolfe K.H."/>
            <person name="Lopes M.R."/>
            <person name="Hittinger C.T."/>
            <person name="Goeker M."/>
            <person name="Salamov A.A."/>
            <person name="Wisecaver J.H."/>
            <person name="Long T.M."/>
            <person name="Calvey C.H."/>
            <person name="Aerts A.L."/>
            <person name="Barry K.W."/>
            <person name="Choi C."/>
            <person name="Clum A."/>
            <person name="Coughlan A.Y."/>
            <person name="Deshpande S."/>
            <person name="Douglass A.P."/>
            <person name="Hanson S.J."/>
            <person name="Klenk H.-P."/>
            <person name="LaButti K.M."/>
            <person name="Lapidus A."/>
            <person name="Lindquist E.A."/>
            <person name="Lipzen A.M."/>
            <person name="Meier-Kolthoff J.P."/>
            <person name="Ohm R.A."/>
            <person name="Otillar R.P."/>
            <person name="Pangilinan J.L."/>
            <person name="Peng Y."/>
            <person name="Rokas A."/>
            <person name="Rosa C.A."/>
            <person name="Scheuner C."/>
            <person name="Sibirny A.A."/>
            <person name="Slot J.C."/>
            <person name="Stielow J.B."/>
            <person name="Sun H."/>
            <person name="Kurtzman C.P."/>
            <person name="Blackwell M."/>
            <person name="Grigoriev I.V."/>
            <person name="Jeffries T.W."/>
        </authorList>
    </citation>
    <scope>NUCLEOTIDE SEQUENCE [LARGE SCALE GENOMIC DNA]</scope>
    <source>
        <strain evidence="8">NRRL Y-1626</strain>
    </source>
</reference>
<comment type="caution">
    <text evidence="7">The sequence shown here is derived from an EMBL/GenBank/DDBJ whole genome shotgun (WGS) entry which is preliminary data.</text>
</comment>
<dbReference type="PANTHER" id="PTHR10876:SF0">
    <property type="entry name" value="ZINC FINGER PROTEIN ZPR1"/>
    <property type="match status" value="1"/>
</dbReference>
<dbReference type="Pfam" id="PF22794">
    <property type="entry name" value="jr-ZPR1"/>
    <property type="match status" value="2"/>
</dbReference>
<dbReference type="InterPro" id="IPR004457">
    <property type="entry name" value="Znf_ZPR1"/>
</dbReference>
<comment type="similarity">
    <text evidence="1">Belongs to the ZPR1 family.</text>
</comment>
<proteinExistence type="inferred from homology"/>
<keyword evidence="4" id="KW-0862">Zinc</keyword>
<dbReference type="GO" id="GO:0005634">
    <property type="term" value="C:nucleus"/>
    <property type="evidence" value="ECO:0007669"/>
    <property type="project" value="TreeGrafter"/>
</dbReference>
<keyword evidence="2" id="KW-0479">Metal-binding</keyword>
<dbReference type="FunFam" id="2.20.25.420:FF:000001">
    <property type="entry name" value="Zinc finger protein ZPR1"/>
    <property type="match status" value="1"/>
</dbReference>
<dbReference type="PANTHER" id="PTHR10876">
    <property type="entry name" value="ZINC FINGER PROTEIN ZPR1"/>
    <property type="match status" value="1"/>
</dbReference>
<evidence type="ECO:0000256" key="2">
    <source>
        <dbReference type="ARBA" id="ARBA00022723"/>
    </source>
</evidence>
<keyword evidence="8" id="KW-1185">Reference proteome</keyword>
<dbReference type="EMBL" id="LXPE01000335">
    <property type="protein sequence ID" value="OBA24927.1"/>
    <property type="molecule type" value="Genomic_DNA"/>
</dbReference>
<evidence type="ECO:0000256" key="3">
    <source>
        <dbReference type="ARBA" id="ARBA00022771"/>
    </source>
</evidence>
<dbReference type="InterPro" id="IPR040141">
    <property type="entry name" value="ZPR1"/>
</dbReference>
<dbReference type="NCBIfam" id="TIGR00310">
    <property type="entry name" value="ZPR1_znf"/>
    <property type="match status" value="1"/>
</dbReference>
<evidence type="ECO:0000256" key="1">
    <source>
        <dbReference type="ARBA" id="ARBA00008354"/>
    </source>
</evidence>
<keyword evidence="3" id="KW-0863">Zinc-finger</keyword>
<evidence type="ECO:0000313" key="8">
    <source>
        <dbReference type="Proteomes" id="UP000092321"/>
    </source>
</evidence>